<organism evidence="1 2">
    <name type="scientific">Dictyocaulus viviparus</name>
    <name type="common">Bovine lungworm</name>
    <dbReference type="NCBI Taxonomy" id="29172"/>
    <lineage>
        <taxon>Eukaryota</taxon>
        <taxon>Metazoa</taxon>
        <taxon>Ecdysozoa</taxon>
        <taxon>Nematoda</taxon>
        <taxon>Chromadorea</taxon>
        <taxon>Rhabditida</taxon>
        <taxon>Rhabditina</taxon>
        <taxon>Rhabditomorpha</taxon>
        <taxon>Strongyloidea</taxon>
        <taxon>Metastrongylidae</taxon>
        <taxon>Dictyocaulus</taxon>
    </lineage>
</organism>
<reference evidence="1 2" key="1">
    <citation type="submission" date="2013-11" db="EMBL/GenBank/DDBJ databases">
        <title>Draft genome of the bovine lungworm Dictyocaulus viviparus.</title>
        <authorList>
            <person name="Mitreva M."/>
        </authorList>
    </citation>
    <scope>NUCLEOTIDE SEQUENCE [LARGE SCALE GENOMIC DNA]</scope>
    <source>
        <strain evidence="1 2">HannoverDv2000</strain>
    </source>
</reference>
<dbReference type="EMBL" id="KN716345">
    <property type="protein sequence ID" value="KJH46572.1"/>
    <property type="molecule type" value="Genomic_DNA"/>
</dbReference>
<protein>
    <submittedName>
        <fullName evidence="1">Uncharacterized protein</fullName>
    </submittedName>
</protein>
<evidence type="ECO:0000313" key="1">
    <source>
        <dbReference type="EMBL" id="KJH46572.1"/>
    </source>
</evidence>
<evidence type="ECO:0000313" key="2">
    <source>
        <dbReference type="Proteomes" id="UP000053766"/>
    </source>
</evidence>
<reference evidence="2" key="2">
    <citation type="journal article" date="2016" name="Sci. Rep.">
        <title>Dictyocaulus viviparus genome, variome and transcriptome elucidate lungworm biology and support future intervention.</title>
        <authorList>
            <person name="McNulty S.N."/>
            <person name="Strube C."/>
            <person name="Rosa B.A."/>
            <person name="Martin J.C."/>
            <person name="Tyagi R."/>
            <person name="Choi Y.J."/>
            <person name="Wang Q."/>
            <person name="Hallsworth Pepin K."/>
            <person name="Zhang X."/>
            <person name="Ozersky P."/>
            <person name="Wilson R.K."/>
            <person name="Sternberg P.W."/>
            <person name="Gasser R.B."/>
            <person name="Mitreva M."/>
        </authorList>
    </citation>
    <scope>NUCLEOTIDE SEQUENCE [LARGE SCALE GENOMIC DNA]</scope>
    <source>
        <strain evidence="2">HannoverDv2000</strain>
    </source>
</reference>
<gene>
    <name evidence="1" type="ORF">DICVIV_07355</name>
</gene>
<dbReference type="Proteomes" id="UP000053766">
    <property type="component" value="Unassembled WGS sequence"/>
</dbReference>
<dbReference type="AlphaFoldDB" id="A0A0D8XRZ9"/>
<proteinExistence type="predicted"/>
<accession>A0A0D8XRZ9</accession>
<keyword evidence="2" id="KW-1185">Reference proteome</keyword>
<sequence>MIEKDYDIPIVRLNKMSICQMKMIRLRTALVGEASDVTPSDDKLFSISEFFFLLDIEKKAHHYATVLMEFDHRLSI</sequence>
<name>A0A0D8XRZ9_DICVI</name>